<dbReference type="InterPro" id="IPR032675">
    <property type="entry name" value="LRR_dom_sf"/>
</dbReference>
<accession>A0ABU5ZVL6</accession>
<gene>
    <name evidence="3" type="ORF">U6A24_10305</name>
</gene>
<dbReference type="Proteomes" id="UP001327027">
    <property type="component" value="Unassembled WGS sequence"/>
</dbReference>
<keyword evidence="4" id="KW-1185">Reference proteome</keyword>
<dbReference type="SUPFAM" id="SSF52058">
    <property type="entry name" value="L domain-like"/>
    <property type="match status" value="4"/>
</dbReference>
<dbReference type="PANTHER" id="PTHR45661:SF3">
    <property type="entry name" value="IG-LIKE DOMAIN-CONTAINING PROTEIN"/>
    <property type="match status" value="1"/>
</dbReference>
<dbReference type="NCBIfam" id="TIGR04183">
    <property type="entry name" value="Por_Secre_tail"/>
    <property type="match status" value="1"/>
</dbReference>
<keyword evidence="1" id="KW-0732">Signal</keyword>
<proteinExistence type="predicted"/>
<comment type="caution">
    <text evidence="3">The sequence shown here is derived from an EMBL/GenBank/DDBJ whole genome shotgun (WGS) entry which is preliminary data.</text>
</comment>
<name>A0ABU5ZVL6_9FLAO</name>
<evidence type="ECO:0000313" key="3">
    <source>
        <dbReference type="EMBL" id="MEB3345856.1"/>
    </source>
</evidence>
<dbReference type="Gene3D" id="3.80.10.10">
    <property type="entry name" value="Ribonuclease Inhibitor"/>
    <property type="match status" value="11"/>
</dbReference>
<evidence type="ECO:0000313" key="4">
    <source>
        <dbReference type="Proteomes" id="UP001327027"/>
    </source>
</evidence>
<evidence type="ECO:0000259" key="2">
    <source>
        <dbReference type="Pfam" id="PF18962"/>
    </source>
</evidence>
<dbReference type="RefSeq" id="WP_324179884.1">
    <property type="nucleotide sequence ID" value="NZ_BAABAW010000007.1"/>
</dbReference>
<dbReference type="EMBL" id="JAYKLX010000004">
    <property type="protein sequence ID" value="MEB3345856.1"/>
    <property type="molecule type" value="Genomic_DNA"/>
</dbReference>
<reference evidence="3 4" key="1">
    <citation type="journal article" date="2013" name="Int. J. Syst. Evol. Microbiol.">
        <title>Aquimarina gracilis sp. nov., isolated from the gut microflora of a mussel, Mytilus coruscus, and emended description of Aquimarina spongiae.</title>
        <authorList>
            <person name="Park S.C."/>
            <person name="Choe H.N."/>
            <person name="Baik K.S."/>
            <person name="Seong C.N."/>
        </authorList>
    </citation>
    <scope>NUCLEOTIDE SEQUENCE [LARGE SCALE GENOMIC DNA]</scope>
    <source>
        <strain evidence="3 4">PSC32</strain>
    </source>
</reference>
<dbReference type="PANTHER" id="PTHR45661">
    <property type="entry name" value="SURFACE ANTIGEN"/>
    <property type="match status" value="1"/>
</dbReference>
<feature type="domain" description="Secretion system C-terminal sorting" evidence="2">
    <location>
        <begin position="1521"/>
        <end position="1589"/>
    </location>
</feature>
<protein>
    <submittedName>
        <fullName evidence="3">Leucine-rich repeat protein</fullName>
    </submittedName>
</protein>
<dbReference type="InterPro" id="IPR026444">
    <property type="entry name" value="Secre_tail"/>
</dbReference>
<sequence length="1590" mass="167445">MKKQLQLIASTILMVSFGLIGYGQQVGDVFTYDNVTYRVTKLVLNKEVTIQSSTNTGGALTMPETVTYQGNNFSVTVIGPYAFKDKALTSVRIPNSIKIIGTDAFRNTTLESVTIPENVTLIATGAFKDNPLTSVLVLANVPPSLPANDTFSNPGIIEVVVPVGNKTTYESNPAWGNRYAFKDITQFGVGTAFTGNGIGYRITSVNPGKVAVTGRNSGSTDTDITIPGTVFYGQDCAVTSIGNSAFENNQLTSVTLPNSVTSIGSSAFRNNQLTEVTIPDGVTSIAQSTFSNNQLTSVEIPNSVTSIGSNAFRYNNLTSVTIPNSVTTIGSGAFEDNALTSVIIPEGVTNIEENAFANNPLTTVVLERIDPPSIQTNTFGNRNQIDVFVPRGALGSYQNHAEWTAFKSITEVLGINDSFTVEGITYKVTGLGSTNTVTITDNTNTGDLTIPGTITRGGNDFNVTGIEDEAFAFNQLTRVTIPVGVTSIGANTFNGNPDLAIVVPESIDPPSIEENTFGNRNQIDVVVPRGALGSYQNHAEWTGFKSITEVLEINDTFTVQGITYKVTALGPNTVTIIDNTNTGDLTIPGSVNYGPNGFEVTRIGDDAFDSNQLTSVILPNSVTHIGDYAFFKNQLSSVTLPNSVTRIGDNAFMHNQLTIVTLPNSVTHIGDNAFSHNQLTSVTLPNSVTSIGGGIFENNQLTSVTIPSSVTSIGNSAFANNPLATVVLERTDPPSIQTSSFGNRNLIDVVVPKGTPAGSTKTAYETNWGMDFKSITEVLEINDTFTVEGITYKVTGLGSTKTVTITNNTNTGNLTIPGTITRGGNDFSVTGIGDEAFVFNQLTHVTIPDGVASIGANAFNGNPDLGIVVPEGTVPPSIEDNTFGNRNQIDVVVPRGTPAGSIKTAYETDWGTDFKSITEELEINDSFTVQGITYKITALGSLNTVRIEGYEGTATSINILQTITYGPNDFEVISIGDGAFENSDLTSVTIPNSVATIGERAFLNNQLSSVTIPEGVSSIGDGAFEGNALTSVTLPNSVTGIDDSTFKDNNLISVTIPNSVTSIGNSAFEGNALTGVTLPNSVTNIGGRAFKNNNLTSVTLPNSVTSIGVFAFANNQTLVTVATKAIVPPSLHEDAFFNADRDQIDLIVRVGAKDTYLAAGWAGFKSISSAEVGDTFTDGGIKYEITSLLPYTVMAIDYTGTATDVNIPKTVTNNGGNDFEVTSIGDRAFEQNFSQLPLGSVTIPNSVTSIGNWAFYHNSLTEVTIPSSVTSIGEGAFDTNRLTSVTIGNSVTSIGGYAFLGNQLTSVTIPNSVTSVGQSAFAYNSLTEVTIPSSVTGIGNGAFKDNQLSSVTIPEGVSSIGYSAFEGNALTSVTIPDGVTSIEESAFRDNQLTSVTIPDGVTSIGGYAFEGNQLTSVTIPESVTSIGEFAFSGNPNLATVEAKGAVPPWLDEEAFGERHEIAVGVVILGIRHQIDLIVPAGRTNAYLAAGWTDFKSITEAAVAGQSTSAKTVSASINDVTVYPNPVQDYINIALGDGEALQQVNLYTTQGAHVHSARALQIDVSHVPGGMYILEITTQTGAKAVKKIVIK</sequence>
<dbReference type="Pfam" id="PF13306">
    <property type="entry name" value="LRR_5"/>
    <property type="match status" value="7"/>
</dbReference>
<dbReference type="Pfam" id="PF18962">
    <property type="entry name" value="Por_Secre_tail"/>
    <property type="match status" value="1"/>
</dbReference>
<dbReference type="InterPro" id="IPR026906">
    <property type="entry name" value="LRR_5"/>
</dbReference>
<dbReference type="InterPro" id="IPR053139">
    <property type="entry name" value="Surface_bspA-like"/>
</dbReference>
<evidence type="ECO:0000256" key="1">
    <source>
        <dbReference type="ARBA" id="ARBA00022729"/>
    </source>
</evidence>
<organism evidence="3 4">
    <name type="scientific">Aquimarina gracilis</name>
    <dbReference type="NCBI Taxonomy" id="874422"/>
    <lineage>
        <taxon>Bacteria</taxon>
        <taxon>Pseudomonadati</taxon>
        <taxon>Bacteroidota</taxon>
        <taxon>Flavobacteriia</taxon>
        <taxon>Flavobacteriales</taxon>
        <taxon>Flavobacteriaceae</taxon>
        <taxon>Aquimarina</taxon>
    </lineage>
</organism>